<accession>A0A817BD97</accession>
<dbReference type="AlphaFoldDB" id="A0A817BD97"/>
<evidence type="ECO:0000313" key="1">
    <source>
        <dbReference type="EMBL" id="CAF2310833.1"/>
    </source>
</evidence>
<feature type="non-terminal residue" evidence="1">
    <location>
        <position position="1"/>
    </location>
</feature>
<sequence>GWWFAAVLGLSSLRIKLDLYLVRVLLVSDLAVCACWKQIRRSYANCSWLDLISKSCSSGTPISTGLRLSYLLWSLFLRQACCADFVVSSVGQ</sequence>
<dbReference type="EMBL" id="HG994364">
    <property type="protein sequence ID" value="CAF2310833.1"/>
    <property type="molecule type" value="Genomic_DNA"/>
</dbReference>
<name>A0A817BD97_BRANA</name>
<organism evidence="1">
    <name type="scientific">Brassica napus</name>
    <name type="common">Rape</name>
    <dbReference type="NCBI Taxonomy" id="3708"/>
    <lineage>
        <taxon>Eukaryota</taxon>
        <taxon>Viridiplantae</taxon>
        <taxon>Streptophyta</taxon>
        <taxon>Embryophyta</taxon>
        <taxon>Tracheophyta</taxon>
        <taxon>Spermatophyta</taxon>
        <taxon>Magnoliopsida</taxon>
        <taxon>eudicotyledons</taxon>
        <taxon>Gunneridae</taxon>
        <taxon>Pentapetalae</taxon>
        <taxon>rosids</taxon>
        <taxon>malvids</taxon>
        <taxon>Brassicales</taxon>
        <taxon>Brassicaceae</taxon>
        <taxon>Brassiceae</taxon>
        <taxon>Brassica</taxon>
    </lineage>
</organism>
<gene>
    <name evidence="1" type="ORF">DARMORV10_A10P02800.1</name>
</gene>
<dbReference type="Proteomes" id="UP001295469">
    <property type="component" value="Chromosome A10"/>
</dbReference>
<proteinExistence type="predicted"/>
<protein>
    <submittedName>
        <fullName evidence="1">(rape) hypothetical protein</fullName>
    </submittedName>
</protein>
<reference evidence="1" key="1">
    <citation type="submission" date="2021-01" db="EMBL/GenBank/DDBJ databases">
        <authorList>
            <consortium name="Genoscope - CEA"/>
            <person name="William W."/>
        </authorList>
    </citation>
    <scope>NUCLEOTIDE SEQUENCE</scope>
</reference>